<evidence type="ECO:0000256" key="3">
    <source>
        <dbReference type="SAM" id="Coils"/>
    </source>
</evidence>
<evidence type="ECO:0000313" key="6">
    <source>
        <dbReference type="EMBL" id="KAG8201432.1"/>
    </source>
</evidence>
<evidence type="ECO:0000256" key="1">
    <source>
        <dbReference type="ARBA" id="ARBA00023242"/>
    </source>
</evidence>
<protein>
    <recommendedName>
        <fullName evidence="5">YDG domain-containing protein</fullName>
    </recommendedName>
</protein>
<keyword evidence="1 2" id="KW-0539">Nucleus</keyword>
<dbReference type="PANTHER" id="PTHR14140">
    <property type="entry name" value="E3 UBIQUITIN-PROTEIN LIGASE UHRF-RELATED"/>
    <property type="match status" value="1"/>
</dbReference>
<feature type="compositionally biased region" description="Basic and acidic residues" evidence="4">
    <location>
        <begin position="262"/>
        <end position="277"/>
    </location>
</feature>
<dbReference type="GO" id="GO:0005634">
    <property type="term" value="C:nucleus"/>
    <property type="evidence" value="ECO:0007669"/>
    <property type="project" value="UniProtKB-SubCell"/>
</dbReference>
<name>A0AAV6VWR7_9ARAC</name>
<gene>
    <name evidence="6" type="ORF">JTE90_024305</name>
</gene>
<proteinExistence type="predicted"/>
<feature type="domain" description="YDG" evidence="5">
    <location>
        <begin position="51"/>
        <end position="223"/>
    </location>
</feature>
<dbReference type="AlphaFoldDB" id="A0AAV6VWR7"/>
<feature type="region of interest" description="Disordered" evidence="4">
    <location>
        <begin position="249"/>
        <end position="277"/>
    </location>
</feature>
<dbReference type="SUPFAM" id="SSF88697">
    <property type="entry name" value="PUA domain-like"/>
    <property type="match status" value="1"/>
</dbReference>
<dbReference type="InterPro" id="IPR015947">
    <property type="entry name" value="PUA-like_sf"/>
</dbReference>
<dbReference type="InterPro" id="IPR003105">
    <property type="entry name" value="SRA_YDG"/>
</dbReference>
<dbReference type="Gene3D" id="2.30.280.10">
    <property type="entry name" value="SRA-YDG"/>
    <property type="match status" value="1"/>
</dbReference>
<evidence type="ECO:0000259" key="5">
    <source>
        <dbReference type="PROSITE" id="PS51015"/>
    </source>
</evidence>
<dbReference type="GO" id="GO:0061630">
    <property type="term" value="F:ubiquitin protein ligase activity"/>
    <property type="evidence" value="ECO:0007669"/>
    <property type="project" value="TreeGrafter"/>
</dbReference>
<organism evidence="6 7">
    <name type="scientific">Oedothorax gibbosus</name>
    <dbReference type="NCBI Taxonomy" id="931172"/>
    <lineage>
        <taxon>Eukaryota</taxon>
        <taxon>Metazoa</taxon>
        <taxon>Ecdysozoa</taxon>
        <taxon>Arthropoda</taxon>
        <taxon>Chelicerata</taxon>
        <taxon>Arachnida</taxon>
        <taxon>Araneae</taxon>
        <taxon>Araneomorphae</taxon>
        <taxon>Entelegynae</taxon>
        <taxon>Araneoidea</taxon>
        <taxon>Linyphiidae</taxon>
        <taxon>Erigoninae</taxon>
        <taxon>Oedothorax</taxon>
    </lineage>
</organism>
<dbReference type="InterPro" id="IPR036987">
    <property type="entry name" value="SRA-YDG_sf"/>
</dbReference>
<dbReference type="PROSITE" id="PS51015">
    <property type="entry name" value="YDG"/>
    <property type="match status" value="1"/>
</dbReference>
<keyword evidence="7" id="KW-1185">Reference proteome</keyword>
<evidence type="ECO:0000256" key="4">
    <source>
        <dbReference type="SAM" id="MobiDB-lite"/>
    </source>
</evidence>
<dbReference type="Pfam" id="PF02182">
    <property type="entry name" value="SAD_SRA"/>
    <property type="match status" value="1"/>
</dbReference>
<evidence type="ECO:0000313" key="7">
    <source>
        <dbReference type="Proteomes" id="UP000827092"/>
    </source>
</evidence>
<dbReference type="GO" id="GO:0016567">
    <property type="term" value="P:protein ubiquitination"/>
    <property type="evidence" value="ECO:0007669"/>
    <property type="project" value="TreeGrafter"/>
</dbReference>
<dbReference type="EMBL" id="JAFNEN010000005">
    <property type="protein sequence ID" value="KAG8201432.1"/>
    <property type="molecule type" value="Genomic_DNA"/>
</dbReference>
<dbReference type="Proteomes" id="UP000827092">
    <property type="component" value="Unassembled WGS sequence"/>
</dbReference>
<feature type="region of interest" description="Disordered" evidence="4">
    <location>
        <begin position="29"/>
        <end position="78"/>
    </location>
</feature>
<keyword evidence="3" id="KW-0175">Coiled coil</keyword>
<sequence>MSYYDMVQKNKRENLEFIKSLNVSELYEDLDGRADPGKKRRPGRPKGSTSGPSKRASTSDLTPSRKSRRLTKEEVPMLPDVKEEQEELKTTSVAKRFFFELLKVFLLVPNSAQGLKLRVLEFTGQLLLDFMEHLLVLKRNKANLKNLKSAAQSKVPELTEEHLALSKNVENNLPVRVLRGSMLKSNYALVNGYRYDGLYKVCKFNVATEKFGVAELFKFKFERLQNQEPAPWSEDFQNERSQNFEDHAISTEKENVPSMEMEVGKVPEHPMTSKDKE</sequence>
<comment type="caution">
    <text evidence="6">The sequence shown here is derived from an EMBL/GenBank/DDBJ whole genome shotgun (WGS) entry which is preliminary data.</text>
</comment>
<feature type="compositionally biased region" description="Polar residues" evidence="4">
    <location>
        <begin position="48"/>
        <end position="64"/>
    </location>
</feature>
<dbReference type="InterPro" id="IPR045134">
    <property type="entry name" value="UHRF1/2-like"/>
</dbReference>
<comment type="subcellular location">
    <subcellularLocation>
        <location evidence="2">Nucleus</location>
    </subcellularLocation>
</comment>
<accession>A0AAV6VWR7</accession>
<dbReference type="GO" id="GO:0044027">
    <property type="term" value="P:negative regulation of gene expression via chromosomal CpG island methylation"/>
    <property type="evidence" value="ECO:0007669"/>
    <property type="project" value="TreeGrafter"/>
</dbReference>
<feature type="coiled-coil region" evidence="3">
    <location>
        <begin position="134"/>
        <end position="161"/>
    </location>
</feature>
<reference evidence="6 7" key="1">
    <citation type="journal article" date="2022" name="Nat. Ecol. Evol.">
        <title>A masculinizing supergene underlies an exaggerated male reproductive morph in a spider.</title>
        <authorList>
            <person name="Hendrickx F."/>
            <person name="De Corte Z."/>
            <person name="Sonet G."/>
            <person name="Van Belleghem S.M."/>
            <person name="Kostlbacher S."/>
            <person name="Vangestel C."/>
        </authorList>
    </citation>
    <scope>NUCLEOTIDE SEQUENCE [LARGE SCALE GENOMIC DNA]</scope>
    <source>
        <strain evidence="6">W744_W776</strain>
    </source>
</reference>
<evidence type="ECO:0000256" key="2">
    <source>
        <dbReference type="PROSITE-ProRule" id="PRU00358"/>
    </source>
</evidence>
<dbReference type="PANTHER" id="PTHR14140:SF27">
    <property type="entry name" value="OS04G0289800 PROTEIN"/>
    <property type="match status" value="1"/>
</dbReference>